<evidence type="ECO:0000313" key="1">
    <source>
        <dbReference type="EMBL" id="EEJ41612.1"/>
    </source>
</evidence>
<dbReference type="Gene3D" id="3.90.850.10">
    <property type="entry name" value="Fumarylacetoacetase-like, C-terminal domain"/>
    <property type="match status" value="1"/>
</dbReference>
<gene>
    <name evidence="1" type="ORF">HMPREF0555_1805</name>
</gene>
<dbReference type="PANTHER" id="PTHR30143:SF0">
    <property type="entry name" value="2-KETO-4-PENTENOATE HYDRATASE"/>
    <property type="match status" value="1"/>
</dbReference>
<dbReference type="HOGENOM" id="CLU_060136_4_0_9"/>
<comment type="caution">
    <text evidence="1">The sequence shown here is derived from an EMBL/GenBank/DDBJ whole genome shotgun (WGS) entry which is preliminary data.</text>
</comment>
<dbReference type="InterPro" id="IPR036663">
    <property type="entry name" value="Fumarylacetoacetase_C_sf"/>
</dbReference>
<dbReference type="GO" id="GO:0005737">
    <property type="term" value="C:cytoplasm"/>
    <property type="evidence" value="ECO:0007669"/>
    <property type="project" value="TreeGrafter"/>
</dbReference>
<organism evidence="1 2">
    <name type="scientific">Leuconostoc mesenteroides subsp. cremoris ATCC 19254</name>
    <dbReference type="NCBI Taxonomy" id="586220"/>
    <lineage>
        <taxon>Bacteria</taxon>
        <taxon>Bacillati</taxon>
        <taxon>Bacillota</taxon>
        <taxon>Bacilli</taxon>
        <taxon>Lactobacillales</taxon>
        <taxon>Lactobacillaceae</taxon>
        <taxon>Leuconostoc</taxon>
    </lineage>
</organism>
<dbReference type="Proteomes" id="UP000004283">
    <property type="component" value="Unassembled WGS sequence"/>
</dbReference>
<dbReference type="AlphaFoldDB" id="C2KMD9"/>
<accession>C2KMD9</accession>
<reference evidence="1 2" key="1">
    <citation type="submission" date="2009-04" db="EMBL/GenBank/DDBJ databases">
        <authorList>
            <person name="Qin X."/>
            <person name="Bachman B."/>
            <person name="Battles P."/>
            <person name="Bell A."/>
            <person name="Bess C."/>
            <person name="Bickham C."/>
            <person name="Chaboub L."/>
            <person name="Chen D."/>
            <person name="Coyle M."/>
            <person name="Deiros D.R."/>
            <person name="Dinh H."/>
            <person name="Forbes L."/>
            <person name="Fowler G."/>
            <person name="Francisco L."/>
            <person name="Fu Q."/>
            <person name="Gubbala S."/>
            <person name="Hale W."/>
            <person name="Han Y."/>
            <person name="Hemphill L."/>
            <person name="Highlander S.K."/>
            <person name="Hirani K."/>
            <person name="Hogues M."/>
            <person name="Jackson L."/>
            <person name="Jakkamsetti A."/>
            <person name="Javaid M."/>
            <person name="Jiang H."/>
            <person name="Korchina V."/>
            <person name="Kovar C."/>
            <person name="Lara F."/>
            <person name="Lee S."/>
            <person name="Mata R."/>
            <person name="Mathew T."/>
            <person name="Moen C."/>
            <person name="Morales K."/>
            <person name="Munidasa M."/>
            <person name="Nazareth L."/>
            <person name="Ngo R."/>
            <person name="Nguyen L."/>
            <person name="Okwuonu G."/>
            <person name="Ongeri F."/>
            <person name="Patil S."/>
            <person name="Petrosino J."/>
            <person name="Pham C."/>
            <person name="Pham P."/>
            <person name="Pu L.-L."/>
            <person name="Puazo M."/>
            <person name="Raj R."/>
            <person name="Reid J."/>
            <person name="Rouhana J."/>
            <person name="Saada N."/>
            <person name="Shang Y."/>
            <person name="Simmons D."/>
            <person name="Thornton R."/>
            <person name="Warren J."/>
            <person name="Weissenberger G."/>
            <person name="Zhang J."/>
            <person name="Zhang L."/>
            <person name="Zhou C."/>
            <person name="Zhu D."/>
            <person name="Muzny D."/>
            <person name="Worley K."/>
            <person name="Gibbs R."/>
        </authorList>
    </citation>
    <scope>NUCLEOTIDE SEQUENCE [LARGE SCALE GENOMIC DNA]</scope>
    <source>
        <strain evidence="1 2">ATCC 19254</strain>
    </source>
</reference>
<dbReference type="InterPro" id="IPR050772">
    <property type="entry name" value="Hydratase-Decarb/MhpD_sf"/>
</dbReference>
<evidence type="ECO:0000313" key="2">
    <source>
        <dbReference type="Proteomes" id="UP000004283"/>
    </source>
</evidence>
<name>C2KMD9_LEUMC</name>
<dbReference type="PANTHER" id="PTHR30143">
    <property type="entry name" value="ACID HYDRATASE"/>
    <property type="match status" value="1"/>
</dbReference>
<protein>
    <submittedName>
        <fullName evidence="1">Hydratase/decarboxylase</fullName>
    </submittedName>
</protein>
<sequence>MFEITIKEENIMTTSTTHTVQELTTKLFQAFDTNTPLDRDEYVGVVDNFENAYKVQDAVLTQKNAPVAGYKVSLTSQETQDLFNSDSPLYGAQLANRFVQSGFNLDLTAYNELLVEVELMFTAKKDLTPSMSEVELLQNTTVAPTLELPDARFKNWFPKLDKYLVLCDAAVGGAVVYGNQRDGADLDLATLARVSAVLSHNDQEVANGVGSEVLVNPVTSLKWLVEKLFSQDKDFPAGTHASTGTFLLPLSLTTGTWKAQFTEGFGSVSVHVK</sequence>
<dbReference type="SUPFAM" id="SSF56529">
    <property type="entry name" value="FAH"/>
    <property type="match status" value="1"/>
</dbReference>
<dbReference type="EMBL" id="ACKV01000119">
    <property type="protein sequence ID" value="EEJ41612.1"/>
    <property type="molecule type" value="Genomic_DNA"/>
</dbReference>
<dbReference type="GO" id="GO:0008684">
    <property type="term" value="F:2-oxopent-4-enoate hydratase activity"/>
    <property type="evidence" value="ECO:0007669"/>
    <property type="project" value="TreeGrafter"/>
</dbReference>
<proteinExistence type="predicted"/>